<dbReference type="EMBL" id="BMAW01035041">
    <property type="protein sequence ID" value="GFU37950.1"/>
    <property type="molecule type" value="Genomic_DNA"/>
</dbReference>
<accession>A0A8X6QUL1</accession>
<sequence>MLGKISIEETMVQRTFWLRESKNEIREKWPDFELKHDENIIYAEEKNIIVSSLNKENDEFYNDISSYKRMIRVTGWIYRFYENTKTYNKKIELSEEEL</sequence>
<proteinExistence type="predicted"/>
<evidence type="ECO:0000313" key="2">
    <source>
        <dbReference type="Proteomes" id="UP000887013"/>
    </source>
</evidence>
<dbReference type="Proteomes" id="UP000887013">
    <property type="component" value="Unassembled WGS sequence"/>
</dbReference>
<reference evidence="1" key="1">
    <citation type="submission" date="2020-08" db="EMBL/GenBank/DDBJ databases">
        <title>Multicomponent nature underlies the extraordinary mechanical properties of spider dragline silk.</title>
        <authorList>
            <person name="Kono N."/>
            <person name="Nakamura H."/>
            <person name="Mori M."/>
            <person name="Yoshida Y."/>
            <person name="Ohtoshi R."/>
            <person name="Malay A.D."/>
            <person name="Moran D.A.P."/>
            <person name="Tomita M."/>
            <person name="Numata K."/>
            <person name="Arakawa K."/>
        </authorList>
    </citation>
    <scope>NUCLEOTIDE SEQUENCE</scope>
</reference>
<gene>
    <name evidence="1" type="primary">AVEN_97170_1</name>
    <name evidence="1" type="ORF">NPIL_476711</name>
</gene>
<evidence type="ECO:0000313" key="1">
    <source>
        <dbReference type="EMBL" id="GFU37950.1"/>
    </source>
</evidence>
<keyword evidence="2" id="KW-1185">Reference proteome</keyword>
<dbReference type="OrthoDB" id="6765142at2759"/>
<organism evidence="1 2">
    <name type="scientific">Nephila pilipes</name>
    <name type="common">Giant wood spider</name>
    <name type="synonym">Nephila maculata</name>
    <dbReference type="NCBI Taxonomy" id="299642"/>
    <lineage>
        <taxon>Eukaryota</taxon>
        <taxon>Metazoa</taxon>
        <taxon>Ecdysozoa</taxon>
        <taxon>Arthropoda</taxon>
        <taxon>Chelicerata</taxon>
        <taxon>Arachnida</taxon>
        <taxon>Araneae</taxon>
        <taxon>Araneomorphae</taxon>
        <taxon>Entelegynae</taxon>
        <taxon>Araneoidea</taxon>
        <taxon>Nephilidae</taxon>
        <taxon>Nephila</taxon>
    </lineage>
</organism>
<name>A0A8X6QUL1_NEPPI</name>
<comment type="caution">
    <text evidence="1">The sequence shown here is derived from an EMBL/GenBank/DDBJ whole genome shotgun (WGS) entry which is preliminary data.</text>
</comment>
<protein>
    <submittedName>
        <fullName evidence="1">Integrase catalytic domain-containing protein</fullName>
    </submittedName>
</protein>
<dbReference type="AlphaFoldDB" id="A0A8X6QUL1"/>